<protein>
    <recommendedName>
        <fullName evidence="6">Deoxyuridine 5'-triphosphate nucleotidohydrolase</fullName>
        <shortName evidence="6">dUTPase</shortName>
        <ecNumber evidence="6">3.6.1.23</ecNumber>
    </recommendedName>
    <alternativeName>
        <fullName evidence="6">dUTP pyrophosphatase</fullName>
    </alternativeName>
</protein>
<dbReference type="UniPathway" id="UPA00610">
    <property type="reaction ID" value="UER00666"/>
</dbReference>
<feature type="domain" description="dUTPase-like" evidence="7">
    <location>
        <begin position="48"/>
        <end position="174"/>
    </location>
</feature>
<dbReference type="Pfam" id="PF00692">
    <property type="entry name" value="dUTPase"/>
    <property type="match status" value="1"/>
</dbReference>
<keyword evidence="5 6" id="KW-0546">Nucleotide metabolism</keyword>
<dbReference type="GO" id="GO:0046081">
    <property type="term" value="P:dUTP catabolic process"/>
    <property type="evidence" value="ECO:0007669"/>
    <property type="project" value="UniProtKB-UniRule"/>
</dbReference>
<dbReference type="STRING" id="742152.A0A2H3JH85"/>
<evidence type="ECO:0000256" key="3">
    <source>
        <dbReference type="ARBA" id="ARBA00011233"/>
    </source>
</evidence>
<accession>A0A2H3JH85</accession>
<dbReference type="NCBIfam" id="NF001862">
    <property type="entry name" value="PRK00601.1"/>
    <property type="match status" value="1"/>
</dbReference>
<comment type="catalytic activity">
    <reaction evidence="6">
        <text>dUTP + H2O = dUMP + diphosphate + H(+)</text>
        <dbReference type="Rhea" id="RHEA:10248"/>
        <dbReference type="ChEBI" id="CHEBI:15377"/>
        <dbReference type="ChEBI" id="CHEBI:15378"/>
        <dbReference type="ChEBI" id="CHEBI:33019"/>
        <dbReference type="ChEBI" id="CHEBI:61555"/>
        <dbReference type="ChEBI" id="CHEBI:246422"/>
        <dbReference type="EC" id="3.6.1.23"/>
    </reaction>
</comment>
<evidence type="ECO:0000256" key="6">
    <source>
        <dbReference type="RuleBase" id="RU367024"/>
    </source>
</evidence>
<dbReference type="PANTHER" id="PTHR11241:SF0">
    <property type="entry name" value="DEOXYURIDINE 5'-TRIPHOSPHATE NUCLEOTIDOHYDROLASE"/>
    <property type="match status" value="1"/>
</dbReference>
<dbReference type="OrthoDB" id="419889at2759"/>
<keyword evidence="6" id="KW-0479">Metal-binding</keyword>
<dbReference type="AlphaFoldDB" id="A0A2H3JH85"/>
<comment type="similarity">
    <text evidence="2 6">Belongs to the dUTPase family.</text>
</comment>
<evidence type="ECO:0000256" key="4">
    <source>
        <dbReference type="ARBA" id="ARBA00022801"/>
    </source>
</evidence>
<dbReference type="NCBIfam" id="TIGR00576">
    <property type="entry name" value="dut"/>
    <property type="match status" value="1"/>
</dbReference>
<name>A0A2H3JH85_WOLCO</name>
<dbReference type="InterPro" id="IPR036157">
    <property type="entry name" value="dUTPase-like_sf"/>
</dbReference>
<dbReference type="InterPro" id="IPR008181">
    <property type="entry name" value="dUTPase"/>
</dbReference>
<dbReference type="InterPro" id="IPR033704">
    <property type="entry name" value="dUTPase_trimeric"/>
</dbReference>
<dbReference type="PANTHER" id="PTHR11241">
    <property type="entry name" value="DEOXYURIDINE 5'-TRIPHOSPHATE NUCLEOTIDOHYDROLASE"/>
    <property type="match status" value="1"/>
</dbReference>
<comment type="cofactor">
    <cofactor evidence="6">
        <name>Mg(2+)</name>
        <dbReference type="ChEBI" id="CHEBI:18420"/>
    </cofactor>
</comment>
<proteinExistence type="inferred from homology"/>
<dbReference type="CDD" id="cd07557">
    <property type="entry name" value="trimeric_dUTPase"/>
    <property type="match status" value="1"/>
</dbReference>
<dbReference type="GO" id="GO:0000287">
    <property type="term" value="F:magnesium ion binding"/>
    <property type="evidence" value="ECO:0007669"/>
    <property type="project" value="UniProtKB-UniRule"/>
</dbReference>
<dbReference type="SUPFAM" id="SSF51283">
    <property type="entry name" value="dUTPase-like"/>
    <property type="match status" value="1"/>
</dbReference>
<gene>
    <name evidence="8" type="ORF">WOLCODRAFT_79430</name>
</gene>
<evidence type="ECO:0000256" key="1">
    <source>
        <dbReference type="ARBA" id="ARBA00005142"/>
    </source>
</evidence>
<dbReference type="Gene3D" id="2.70.40.10">
    <property type="match status" value="1"/>
</dbReference>
<keyword evidence="9" id="KW-1185">Reference proteome</keyword>
<dbReference type="EC" id="3.6.1.23" evidence="6"/>
<evidence type="ECO:0000256" key="2">
    <source>
        <dbReference type="ARBA" id="ARBA00006581"/>
    </source>
</evidence>
<evidence type="ECO:0000313" key="8">
    <source>
        <dbReference type="EMBL" id="PCH35367.1"/>
    </source>
</evidence>
<comment type="function">
    <text evidence="6">Involved in nucleotide metabolism via production of dUMP, the immediate precursor of thymidine nucleotides, and decreases the intracellular concentration of dUTP so that uracil cannot be incorporated into DNA.</text>
</comment>
<sequence>MILGYGWLKNENPTINWKDETVDVRSILEEKETTIRMDTVEMVVEPQGKLPTRGSQEATGYDLYAAEELEIPMGGWKLVPTGVKMKIPKGSYGKLTGRSGNALQHGLMVHPGVIDSDYRGTVGAIIYNYSKNNHRIVPGMRIAQIVFEKHLTPDIKEVTDLKETERGEKGFGSTDQTEDTEWRLYTEEEHEAIRCFTKTTARIIGPRGEMKNKFKTRTQLLAAV</sequence>
<dbReference type="GO" id="GO:0006226">
    <property type="term" value="P:dUMP biosynthetic process"/>
    <property type="evidence" value="ECO:0007669"/>
    <property type="project" value="UniProtKB-UniRule"/>
</dbReference>
<dbReference type="GO" id="GO:0004170">
    <property type="term" value="F:dUTP diphosphatase activity"/>
    <property type="evidence" value="ECO:0007669"/>
    <property type="project" value="UniProtKB-UniRule"/>
</dbReference>
<keyword evidence="6" id="KW-0460">Magnesium</keyword>
<evidence type="ECO:0000313" key="9">
    <source>
        <dbReference type="Proteomes" id="UP000218811"/>
    </source>
</evidence>
<dbReference type="InterPro" id="IPR029054">
    <property type="entry name" value="dUTPase-like"/>
</dbReference>
<reference evidence="8 9" key="1">
    <citation type="journal article" date="2012" name="Science">
        <title>The Paleozoic origin of enzymatic lignin decomposition reconstructed from 31 fungal genomes.</title>
        <authorList>
            <person name="Floudas D."/>
            <person name="Binder M."/>
            <person name="Riley R."/>
            <person name="Barry K."/>
            <person name="Blanchette R.A."/>
            <person name="Henrissat B."/>
            <person name="Martinez A.T."/>
            <person name="Otillar R."/>
            <person name="Spatafora J.W."/>
            <person name="Yadav J.S."/>
            <person name="Aerts A."/>
            <person name="Benoit I."/>
            <person name="Boyd A."/>
            <person name="Carlson A."/>
            <person name="Copeland A."/>
            <person name="Coutinho P.M."/>
            <person name="de Vries R.P."/>
            <person name="Ferreira P."/>
            <person name="Findley K."/>
            <person name="Foster B."/>
            <person name="Gaskell J."/>
            <person name="Glotzer D."/>
            <person name="Gorecki P."/>
            <person name="Heitman J."/>
            <person name="Hesse C."/>
            <person name="Hori C."/>
            <person name="Igarashi K."/>
            <person name="Jurgens J.A."/>
            <person name="Kallen N."/>
            <person name="Kersten P."/>
            <person name="Kohler A."/>
            <person name="Kuees U."/>
            <person name="Kumar T.K.A."/>
            <person name="Kuo A."/>
            <person name="LaButti K."/>
            <person name="Larrondo L.F."/>
            <person name="Lindquist E."/>
            <person name="Ling A."/>
            <person name="Lombard V."/>
            <person name="Lucas S."/>
            <person name="Lundell T."/>
            <person name="Martin R."/>
            <person name="McLaughlin D.J."/>
            <person name="Morgenstern I."/>
            <person name="Morin E."/>
            <person name="Murat C."/>
            <person name="Nagy L.G."/>
            <person name="Nolan M."/>
            <person name="Ohm R.A."/>
            <person name="Patyshakuliyeva A."/>
            <person name="Rokas A."/>
            <person name="Ruiz-Duenas F.J."/>
            <person name="Sabat G."/>
            <person name="Salamov A."/>
            <person name="Samejima M."/>
            <person name="Schmutz J."/>
            <person name="Slot J.C."/>
            <person name="St John F."/>
            <person name="Stenlid J."/>
            <person name="Sun H."/>
            <person name="Sun S."/>
            <person name="Syed K."/>
            <person name="Tsang A."/>
            <person name="Wiebenga A."/>
            <person name="Young D."/>
            <person name="Pisabarro A."/>
            <person name="Eastwood D.C."/>
            <person name="Martin F."/>
            <person name="Cullen D."/>
            <person name="Grigoriev I.V."/>
            <person name="Hibbett D.S."/>
        </authorList>
    </citation>
    <scope>NUCLEOTIDE SEQUENCE [LARGE SCALE GENOMIC DNA]</scope>
    <source>
        <strain evidence="8 9">MD-104</strain>
    </source>
</reference>
<dbReference type="Proteomes" id="UP000218811">
    <property type="component" value="Unassembled WGS sequence"/>
</dbReference>
<evidence type="ECO:0000259" key="7">
    <source>
        <dbReference type="Pfam" id="PF00692"/>
    </source>
</evidence>
<organism evidence="8 9">
    <name type="scientific">Wolfiporia cocos (strain MD-104)</name>
    <name type="common">Brown rot fungus</name>
    <dbReference type="NCBI Taxonomy" id="742152"/>
    <lineage>
        <taxon>Eukaryota</taxon>
        <taxon>Fungi</taxon>
        <taxon>Dikarya</taxon>
        <taxon>Basidiomycota</taxon>
        <taxon>Agaricomycotina</taxon>
        <taxon>Agaricomycetes</taxon>
        <taxon>Polyporales</taxon>
        <taxon>Phaeolaceae</taxon>
        <taxon>Wolfiporia</taxon>
    </lineage>
</organism>
<dbReference type="EMBL" id="KB467843">
    <property type="protein sequence ID" value="PCH35367.1"/>
    <property type="molecule type" value="Genomic_DNA"/>
</dbReference>
<comment type="subunit">
    <text evidence="3 6">Homotrimer.</text>
</comment>
<keyword evidence="4 6" id="KW-0378">Hydrolase</keyword>
<comment type="pathway">
    <text evidence="1 6">Pyrimidine metabolism; dUMP biosynthesis; dUMP from dCTP (dUTP route): step 2/2.</text>
</comment>
<evidence type="ECO:0000256" key="5">
    <source>
        <dbReference type="ARBA" id="ARBA00023080"/>
    </source>
</evidence>